<comment type="caution">
    <text evidence="10">The sequence shown here is derived from an EMBL/GenBank/DDBJ whole genome shotgun (WGS) entry which is preliminary data.</text>
</comment>
<evidence type="ECO:0000256" key="7">
    <source>
        <dbReference type="PROSITE-ProRule" id="PRU00042"/>
    </source>
</evidence>
<dbReference type="Pfam" id="PF00096">
    <property type="entry name" value="zf-C2H2"/>
    <property type="match status" value="2"/>
</dbReference>
<protein>
    <submittedName>
        <fullName evidence="10">Krueppel-like factor 5</fullName>
    </submittedName>
</protein>
<keyword evidence="6" id="KW-0539">Nucleus</keyword>
<evidence type="ECO:0000256" key="5">
    <source>
        <dbReference type="ARBA" id="ARBA00022833"/>
    </source>
</evidence>
<dbReference type="OrthoDB" id="4748970at2759"/>
<dbReference type="Gene3D" id="3.30.160.60">
    <property type="entry name" value="Classic Zinc Finger"/>
    <property type="match status" value="3"/>
</dbReference>
<evidence type="ECO:0000256" key="6">
    <source>
        <dbReference type="ARBA" id="ARBA00023242"/>
    </source>
</evidence>
<evidence type="ECO:0000256" key="1">
    <source>
        <dbReference type="ARBA" id="ARBA00004123"/>
    </source>
</evidence>
<evidence type="ECO:0000313" key="10">
    <source>
        <dbReference type="EMBL" id="OWA52401.1"/>
    </source>
</evidence>
<dbReference type="InterPro" id="IPR013087">
    <property type="entry name" value="Znf_C2H2_type"/>
</dbReference>
<keyword evidence="2" id="KW-0479">Metal-binding</keyword>
<dbReference type="GO" id="GO:0000978">
    <property type="term" value="F:RNA polymerase II cis-regulatory region sequence-specific DNA binding"/>
    <property type="evidence" value="ECO:0007669"/>
    <property type="project" value="TreeGrafter"/>
</dbReference>
<dbReference type="FunFam" id="3.30.160.60:FF:000358">
    <property type="entry name" value="zinc finger protein 24"/>
    <property type="match status" value="1"/>
</dbReference>
<comment type="subcellular location">
    <subcellularLocation>
        <location evidence="1">Nucleus</location>
    </subcellularLocation>
</comment>
<dbReference type="FunFam" id="3.30.160.60:FF:000018">
    <property type="entry name" value="Krueppel-like factor 15"/>
    <property type="match status" value="1"/>
</dbReference>
<dbReference type="EMBL" id="MTYJ01000266">
    <property type="protein sequence ID" value="OWA52401.1"/>
    <property type="molecule type" value="Genomic_DNA"/>
</dbReference>
<gene>
    <name evidence="10" type="ORF">BV898_16858</name>
</gene>
<dbReference type="SUPFAM" id="SSF57667">
    <property type="entry name" value="beta-beta-alpha zinc fingers"/>
    <property type="match status" value="2"/>
</dbReference>
<feature type="domain" description="C2H2-type" evidence="9">
    <location>
        <begin position="377"/>
        <end position="406"/>
    </location>
</feature>
<dbReference type="PANTHER" id="PTHR23235:SF166">
    <property type="entry name" value="DENDRITIC ARBOR REDUCTION PROTEIN 1"/>
    <property type="match status" value="1"/>
</dbReference>
<evidence type="ECO:0000256" key="3">
    <source>
        <dbReference type="ARBA" id="ARBA00022737"/>
    </source>
</evidence>
<keyword evidence="3" id="KW-0677">Repeat</keyword>
<evidence type="ECO:0000259" key="9">
    <source>
        <dbReference type="PROSITE" id="PS50157"/>
    </source>
</evidence>
<proteinExistence type="predicted"/>
<keyword evidence="4 7" id="KW-0863">Zinc-finger</keyword>
<keyword evidence="11" id="KW-1185">Reference proteome</keyword>
<dbReference type="GO" id="GO:0005634">
    <property type="term" value="C:nucleus"/>
    <property type="evidence" value="ECO:0007669"/>
    <property type="project" value="UniProtKB-SubCell"/>
</dbReference>
<accession>A0A9X6RM86</accession>
<dbReference type="PANTHER" id="PTHR23235">
    <property type="entry name" value="KRUEPPEL-LIKE TRANSCRIPTION FACTOR"/>
    <property type="match status" value="1"/>
</dbReference>
<evidence type="ECO:0000256" key="4">
    <source>
        <dbReference type="ARBA" id="ARBA00022771"/>
    </source>
</evidence>
<feature type="domain" description="C2H2-type" evidence="9">
    <location>
        <begin position="437"/>
        <end position="464"/>
    </location>
</feature>
<dbReference type="GO" id="GO:0000981">
    <property type="term" value="F:DNA-binding transcription factor activity, RNA polymerase II-specific"/>
    <property type="evidence" value="ECO:0007669"/>
    <property type="project" value="TreeGrafter"/>
</dbReference>
<dbReference type="SMART" id="SM00355">
    <property type="entry name" value="ZnF_C2H2"/>
    <property type="match status" value="3"/>
</dbReference>
<keyword evidence="5" id="KW-0862">Zinc</keyword>
<dbReference type="Proteomes" id="UP000192578">
    <property type="component" value="Unassembled WGS sequence"/>
</dbReference>
<dbReference type="InterPro" id="IPR036236">
    <property type="entry name" value="Znf_C2H2_sf"/>
</dbReference>
<feature type="compositionally biased region" description="Low complexity" evidence="8">
    <location>
        <begin position="327"/>
        <end position="337"/>
    </location>
</feature>
<organism evidence="10 11">
    <name type="scientific">Hypsibius exemplaris</name>
    <name type="common">Freshwater tardigrade</name>
    <dbReference type="NCBI Taxonomy" id="2072580"/>
    <lineage>
        <taxon>Eukaryota</taxon>
        <taxon>Metazoa</taxon>
        <taxon>Ecdysozoa</taxon>
        <taxon>Tardigrada</taxon>
        <taxon>Eutardigrada</taxon>
        <taxon>Parachela</taxon>
        <taxon>Hypsibioidea</taxon>
        <taxon>Hypsibiidae</taxon>
        <taxon>Hypsibius</taxon>
    </lineage>
</organism>
<dbReference type="PROSITE" id="PS00028">
    <property type="entry name" value="ZINC_FINGER_C2H2_1"/>
    <property type="match status" value="3"/>
</dbReference>
<evidence type="ECO:0000313" key="11">
    <source>
        <dbReference type="Proteomes" id="UP000192578"/>
    </source>
</evidence>
<evidence type="ECO:0000256" key="2">
    <source>
        <dbReference type="ARBA" id="ARBA00022723"/>
    </source>
</evidence>
<dbReference type="AlphaFoldDB" id="A0A9X6RM86"/>
<dbReference type="GO" id="GO:0008270">
    <property type="term" value="F:zinc ion binding"/>
    <property type="evidence" value="ECO:0007669"/>
    <property type="project" value="UniProtKB-KW"/>
</dbReference>
<feature type="domain" description="C2H2-type" evidence="9">
    <location>
        <begin position="407"/>
        <end position="436"/>
    </location>
</feature>
<evidence type="ECO:0000256" key="8">
    <source>
        <dbReference type="SAM" id="MobiDB-lite"/>
    </source>
</evidence>
<feature type="region of interest" description="Disordered" evidence="8">
    <location>
        <begin position="161"/>
        <end position="195"/>
    </location>
</feature>
<dbReference type="FunFam" id="3.30.160.60:FF:000021">
    <property type="entry name" value="Basic krueppel-like factor 3"/>
    <property type="match status" value="1"/>
</dbReference>
<sequence>MYSHLAAPYSGEAAAAAAAVYNAPIKPRDFHGRHNHLTIPTIQMETETENDVFDDQIVPGGASDKVPPTPRDPKEVKHEFDQYLLTPISKVFTQMFEDTTKPRRASAREYDDLLGADEPTIPVAVAVAGSIVTAVGPTDFSITAPPLVTVGQPEFLLTSPPTRASRNGNHHHHPLNKSVTMPAPAAASPPLPTEESPKLLTVQSITGDRLSSSSSYMEDLVETIEKVETQEVFKPMPIKQEWRDSHTPDSCYGGRRTSSPYVGSSIYGGGGMMEPAGGRFPKMALDLACYPYPPTPPTSNPGTPEDYKWMLGMGQHALGGHGGMYHRSSPSVVSSCPSDEDSSSGRSSSGTGGAGNASSSGRHHRRNNPDLEKRRVHHCKFPACTKVYTKSSHLKAHERVHTGDKPYKCSWSECQWRFARSDELTRHMRKHTGDKPFKCPVCQRSFARSDHLALHNKRHQPKSSKMN</sequence>
<dbReference type="PROSITE" id="PS50157">
    <property type="entry name" value="ZINC_FINGER_C2H2_2"/>
    <property type="match status" value="3"/>
</dbReference>
<reference evidence="11" key="1">
    <citation type="submission" date="2017-01" db="EMBL/GenBank/DDBJ databases">
        <title>Comparative genomics of anhydrobiosis in the tardigrade Hypsibius dujardini.</title>
        <authorList>
            <person name="Yoshida Y."/>
            <person name="Koutsovoulos G."/>
            <person name="Laetsch D."/>
            <person name="Stevens L."/>
            <person name="Kumar S."/>
            <person name="Horikawa D."/>
            <person name="Ishino K."/>
            <person name="Komine S."/>
            <person name="Tomita M."/>
            <person name="Blaxter M."/>
            <person name="Arakawa K."/>
        </authorList>
    </citation>
    <scope>NUCLEOTIDE SEQUENCE [LARGE SCALE GENOMIC DNA]</scope>
    <source>
        <strain evidence="11">Z151</strain>
    </source>
</reference>
<feature type="region of interest" description="Disordered" evidence="8">
    <location>
        <begin position="321"/>
        <end position="374"/>
    </location>
</feature>
<name>A0A9X6RM86_HYPEX</name>